<name>A0ABV2VT15_9ACTN</name>
<evidence type="ECO:0000313" key="3">
    <source>
        <dbReference type="Proteomes" id="UP001550348"/>
    </source>
</evidence>
<dbReference type="SUPFAM" id="SSF53474">
    <property type="entry name" value="alpha/beta-Hydrolases"/>
    <property type="match status" value="1"/>
</dbReference>
<dbReference type="Gene3D" id="3.40.50.1820">
    <property type="entry name" value="alpha/beta hydrolase"/>
    <property type="match status" value="1"/>
</dbReference>
<reference evidence="2 3" key="1">
    <citation type="submission" date="2024-06" db="EMBL/GenBank/DDBJ databases">
        <title>The Natural Products Discovery Center: Release of the First 8490 Sequenced Strains for Exploring Actinobacteria Biosynthetic Diversity.</title>
        <authorList>
            <person name="Kalkreuter E."/>
            <person name="Kautsar S.A."/>
            <person name="Yang D."/>
            <person name="Bader C.D."/>
            <person name="Teijaro C.N."/>
            <person name="Fluegel L."/>
            <person name="Davis C.M."/>
            <person name="Simpson J.R."/>
            <person name="Lauterbach L."/>
            <person name="Steele A.D."/>
            <person name="Gui C."/>
            <person name="Meng S."/>
            <person name="Li G."/>
            <person name="Viehrig K."/>
            <person name="Ye F."/>
            <person name="Su P."/>
            <person name="Kiefer A.F."/>
            <person name="Nichols A."/>
            <person name="Cepeda A.J."/>
            <person name="Yan W."/>
            <person name="Fan B."/>
            <person name="Jiang Y."/>
            <person name="Adhikari A."/>
            <person name="Zheng C.-J."/>
            <person name="Schuster L."/>
            <person name="Cowan T.M."/>
            <person name="Smanski M.J."/>
            <person name="Chevrette M.G."/>
            <person name="De Carvalho L.P.S."/>
            <person name="Shen B."/>
        </authorList>
    </citation>
    <scope>NUCLEOTIDE SEQUENCE [LARGE SCALE GENOMIC DNA]</scope>
    <source>
        <strain evidence="2 3">NPDC006286</strain>
    </source>
</reference>
<dbReference type="InterPro" id="IPR000073">
    <property type="entry name" value="AB_hydrolase_1"/>
</dbReference>
<evidence type="ECO:0000259" key="1">
    <source>
        <dbReference type="Pfam" id="PF12697"/>
    </source>
</evidence>
<keyword evidence="2" id="KW-0378">Hydrolase</keyword>
<comment type="caution">
    <text evidence="2">The sequence shown here is derived from an EMBL/GenBank/DDBJ whole genome shotgun (WGS) entry which is preliminary data.</text>
</comment>
<organism evidence="2 3">
    <name type="scientific">Micromonospora fulviviridis</name>
    <dbReference type="NCBI Taxonomy" id="47860"/>
    <lineage>
        <taxon>Bacteria</taxon>
        <taxon>Bacillati</taxon>
        <taxon>Actinomycetota</taxon>
        <taxon>Actinomycetes</taxon>
        <taxon>Micromonosporales</taxon>
        <taxon>Micromonosporaceae</taxon>
        <taxon>Micromonospora</taxon>
    </lineage>
</organism>
<dbReference type="InterPro" id="IPR029058">
    <property type="entry name" value="AB_hydrolase_fold"/>
</dbReference>
<dbReference type="InterPro" id="IPR052897">
    <property type="entry name" value="Sec-Metab_Biosynth_Hydrolase"/>
</dbReference>
<dbReference type="RefSeq" id="WP_355667082.1">
    <property type="nucleotide sequence ID" value="NZ_JBEXRX010000111.1"/>
</dbReference>
<sequence length="239" mass="25591">MTSLGGDDGVMSTSRDPIVFLSGAGLPAWIWDDVRRDLGEGQQTCVASRPQGGRARLGDYAQAVIDSAPPGGYVIVAHSAGGVIGAEVARLVPERVSAFLAISAVIPQPGGSFISAMPVPNRWVLSAAMRFAGTRPPDSAIRRGLAHGLDEEVTDRVIADFTPESPALYRDRTAHRSWSGWRGYLRTTDDHELPMALQQRCAQRLGAAWQNDLNTGHLPMLEDHQAVTAAITGFLDAQP</sequence>
<gene>
    <name evidence="2" type="ORF">ABZ071_27020</name>
</gene>
<protein>
    <submittedName>
        <fullName evidence="2">Alpha/beta hydrolase</fullName>
    </submittedName>
</protein>
<dbReference type="PANTHER" id="PTHR37017">
    <property type="entry name" value="AB HYDROLASE-1 DOMAIN-CONTAINING PROTEIN-RELATED"/>
    <property type="match status" value="1"/>
</dbReference>
<dbReference type="Proteomes" id="UP001550348">
    <property type="component" value="Unassembled WGS sequence"/>
</dbReference>
<keyword evidence="3" id="KW-1185">Reference proteome</keyword>
<proteinExistence type="predicted"/>
<evidence type="ECO:0000313" key="2">
    <source>
        <dbReference type="EMBL" id="MEU0155492.1"/>
    </source>
</evidence>
<accession>A0ABV2VT15</accession>
<dbReference type="GO" id="GO:0016787">
    <property type="term" value="F:hydrolase activity"/>
    <property type="evidence" value="ECO:0007669"/>
    <property type="project" value="UniProtKB-KW"/>
</dbReference>
<dbReference type="Pfam" id="PF12697">
    <property type="entry name" value="Abhydrolase_6"/>
    <property type="match status" value="1"/>
</dbReference>
<dbReference type="PANTHER" id="PTHR37017:SF3">
    <property type="entry name" value="AB HYDROLASE-1 DOMAIN-CONTAINING PROTEIN"/>
    <property type="match status" value="1"/>
</dbReference>
<feature type="domain" description="AB hydrolase-1" evidence="1">
    <location>
        <begin position="18"/>
        <end position="229"/>
    </location>
</feature>
<dbReference type="EMBL" id="JBEXRX010000111">
    <property type="protein sequence ID" value="MEU0155492.1"/>
    <property type="molecule type" value="Genomic_DNA"/>
</dbReference>